<dbReference type="Pfam" id="PF00107">
    <property type="entry name" value="ADH_zinc_N"/>
    <property type="match status" value="1"/>
</dbReference>
<dbReference type="SUPFAM" id="SSF50129">
    <property type="entry name" value="GroES-like"/>
    <property type="match status" value="1"/>
</dbReference>
<dbReference type="PROSITE" id="PS00059">
    <property type="entry name" value="ADH_ZINC"/>
    <property type="match status" value="1"/>
</dbReference>
<evidence type="ECO:0000256" key="3">
    <source>
        <dbReference type="ARBA" id="ARBA00023002"/>
    </source>
</evidence>
<dbReference type="InterPro" id="IPR020843">
    <property type="entry name" value="ER"/>
</dbReference>
<dbReference type="PANTHER" id="PTHR43401:SF2">
    <property type="entry name" value="L-THREONINE 3-DEHYDROGENASE"/>
    <property type="match status" value="1"/>
</dbReference>
<dbReference type="InterPro" id="IPR013154">
    <property type="entry name" value="ADH-like_N"/>
</dbReference>
<evidence type="ECO:0000256" key="1">
    <source>
        <dbReference type="ARBA" id="ARBA00022723"/>
    </source>
</evidence>
<dbReference type="InterPro" id="IPR050129">
    <property type="entry name" value="Zn_alcohol_dh"/>
</dbReference>
<keyword evidence="7" id="KW-1185">Reference proteome</keyword>
<name>A0A840ATS8_9HYPH</name>
<dbReference type="Proteomes" id="UP000553963">
    <property type="component" value="Unassembled WGS sequence"/>
</dbReference>
<comment type="similarity">
    <text evidence="4">Belongs to the zinc-containing alcohol dehydrogenase family.</text>
</comment>
<sequence length="349" mass="36622">MRRNMRAVVIDAPRSVALRNLADEAPGFGEVSIRVLATGICGTDVEIFDGTMPYFTMGMARYPVVPGHEWVGEVIACGEGVARFQCGDRVVGECSVGCMQCTVCLAGNYHRCPNRTETGILNRPGAFAETIRFPALFLHKISRDVPIEAAALIEPSAVAFNGVRIAAVSPRDDVAILGDGPIGLLLLQMARAFGARRVIVVGGTPHRLALAERLGAHAVIDIADGRVVERLVEAAGGERPAVVIEATGNPAAVNTAVEAVAPGGRLVLQGLFAGRKADGVDLDRIVTADIMLRGALGSPGVWDDVIGLVESGRVDPAALVSERLKLADFEKGIGLVKARSGVKLVVEPA</sequence>
<gene>
    <name evidence="6" type="ORF">GGR25_003666</name>
</gene>
<evidence type="ECO:0000259" key="5">
    <source>
        <dbReference type="SMART" id="SM00829"/>
    </source>
</evidence>
<evidence type="ECO:0000256" key="4">
    <source>
        <dbReference type="RuleBase" id="RU361277"/>
    </source>
</evidence>
<dbReference type="AlphaFoldDB" id="A0A840ATS8"/>
<keyword evidence="1 4" id="KW-0479">Metal-binding</keyword>
<dbReference type="RefSeq" id="WP_183400219.1">
    <property type="nucleotide sequence ID" value="NZ_JACIDS010000004.1"/>
</dbReference>
<dbReference type="SUPFAM" id="SSF51735">
    <property type="entry name" value="NAD(P)-binding Rossmann-fold domains"/>
    <property type="match status" value="1"/>
</dbReference>
<comment type="caution">
    <text evidence="6">The sequence shown here is derived from an EMBL/GenBank/DDBJ whole genome shotgun (WGS) entry which is preliminary data.</text>
</comment>
<dbReference type="Gene3D" id="3.90.180.10">
    <property type="entry name" value="Medium-chain alcohol dehydrogenases, catalytic domain"/>
    <property type="match status" value="1"/>
</dbReference>
<dbReference type="Gene3D" id="3.40.50.720">
    <property type="entry name" value="NAD(P)-binding Rossmann-like Domain"/>
    <property type="match status" value="1"/>
</dbReference>
<evidence type="ECO:0000313" key="7">
    <source>
        <dbReference type="Proteomes" id="UP000553963"/>
    </source>
</evidence>
<dbReference type="InterPro" id="IPR036291">
    <property type="entry name" value="NAD(P)-bd_dom_sf"/>
</dbReference>
<comment type="cofactor">
    <cofactor evidence="4">
        <name>Zn(2+)</name>
        <dbReference type="ChEBI" id="CHEBI:29105"/>
    </cofactor>
</comment>
<dbReference type="GO" id="GO:0016616">
    <property type="term" value="F:oxidoreductase activity, acting on the CH-OH group of donors, NAD or NADP as acceptor"/>
    <property type="evidence" value="ECO:0007669"/>
    <property type="project" value="UniProtKB-ARBA"/>
</dbReference>
<accession>A0A840ATS8</accession>
<feature type="domain" description="Enoyl reductase (ER)" evidence="5">
    <location>
        <begin position="11"/>
        <end position="346"/>
    </location>
</feature>
<dbReference type="SMART" id="SM00829">
    <property type="entry name" value="PKS_ER"/>
    <property type="match status" value="1"/>
</dbReference>
<dbReference type="GO" id="GO:0008270">
    <property type="term" value="F:zinc ion binding"/>
    <property type="evidence" value="ECO:0007669"/>
    <property type="project" value="InterPro"/>
</dbReference>
<evidence type="ECO:0000256" key="2">
    <source>
        <dbReference type="ARBA" id="ARBA00022833"/>
    </source>
</evidence>
<protein>
    <submittedName>
        <fullName evidence="6">2-desacetyl-2-hydroxyethyl bacteriochlorophyllide A dehydrogenase</fullName>
    </submittedName>
</protein>
<dbReference type="Pfam" id="PF08240">
    <property type="entry name" value="ADH_N"/>
    <property type="match status" value="1"/>
</dbReference>
<reference evidence="6 7" key="1">
    <citation type="submission" date="2020-08" db="EMBL/GenBank/DDBJ databases">
        <title>Genomic Encyclopedia of Type Strains, Phase IV (KMG-IV): sequencing the most valuable type-strain genomes for metagenomic binning, comparative biology and taxonomic classification.</title>
        <authorList>
            <person name="Goeker M."/>
        </authorList>
    </citation>
    <scope>NUCLEOTIDE SEQUENCE [LARGE SCALE GENOMIC DNA]</scope>
    <source>
        <strain evidence="6 7">DSM 25966</strain>
    </source>
</reference>
<organism evidence="6 7">
    <name type="scientific">Kaistia hirudinis</name>
    <dbReference type="NCBI Taxonomy" id="1293440"/>
    <lineage>
        <taxon>Bacteria</taxon>
        <taxon>Pseudomonadati</taxon>
        <taxon>Pseudomonadota</taxon>
        <taxon>Alphaproteobacteria</taxon>
        <taxon>Hyphomicrobiales</taxon>
        <taxon>Kaistiaceae</taxon>
        <taxon>Kaistia</taxon>
    </lineage>
</organism>
<evidence type="ECO:0000313" key="6">
    <source>
        <dbReference type="EMBL" id="MBB3932608.1"/>
    </source>
</evidence>
<proteinExistence type="inferred from homology"/>
<dbReference type="EMBL" id="JACIDS010000004">
    <property type="protein sequence ID" value="MBB3932608.1"/>
    <property type="molecule type" value="Genomic_DNA"/>
</dbReference>
<keyword evidence="3" id="KW-0560">Oxidoreductase</keyword>
<dbReference type="InterPro" id="IPR002328">
    <property type="entry name" value="ADH_Zn_CS"/>
</dbReference>
<dbReference type="PANTHER" id="PTHR43401">
    <property type="entry name" value="L-THREONINE 3-DEHYDROGENASE"/>
    <property type="match status" value="1"/>
</dbReference>
<keyword evidence="2 4" id="KW-0862">Zinc</keyword>
<dbReference type="InterPro" id="IPR013149">
    <property type="entry name" value="ADH-like_C"/>
</dbReference>
<dbReference type="InterPro" id="IPR011032">
    <property type="entry name" value="GroES-like_sf"/>
</dbReference>